<evidence type="ECO:0000313" key="9">
    <source>
        <dbReference type="Proteomes" id="UP001595715"/>
    </source>
</evidence>
<dbReference type="PROSITE" id="PS51762">
    <property type="entry name" value="GH16_2"/>
    <property type="match status" value="1"/>
</dbReference>
<dbReference type="Gene3D" id="2.60.120.200">
    <property type="match status" value="1"/>
</dbReference>
<protein>
    <submittedName>
        <fullName evidence="8">Hemoblobin-interacting domain-containing protein</fullName>
    </submittedName>
</protein>
<feature type="chain" id="PRO_5045534561" evidence="4">
    <location>
        <begin position="32"/>
        <end position="1990"/>
    </location>
</feature>
<accession>A0ABV8JXY2</accession>
<feature type="region of interest" description="Disordered" evidence="3">
    <location>
        <begin position="366"/>
        <end position="429"/>
    </location>
</feature>
<evidence type="ECO:0000256" key="1">
    <source>
        <dbReference type="ARBA" id="ARBA00006865"/>
    </source>
</evidence>
<reference evidence="9" key="1">
    <citation type="journal article" date="2019" name="Int. J. Syst. Evol. Microbiol.">
        <title>The Global Catalogue of Microorganisms (GCM) 10K type strain sequencing project: providing services to taxonomists for standard genome sequencing and annotation.</title>
        <authorList>
            <consortium name="The Broad Institute Genomics Platform"/>
            <consortium name="The Broad Institute Genome Sequencing Center for Infectious Disease"/>
            <person name="Wu L."/>
            <person name="Ma J."/>
        </authorList>
    </citation>
    <scope>NUCLEOTIDE SEQUENCE [LARGE SCALE GENOMIC DNA]</scope>
    <source>
        <strain evidence="9">IBRC-M 10987</strain>
    </source>
</reference>
<dbReference type="InterPro" id="IPR001119">
    <property type="entry name" value="SLH_dom"/>
</dbReference>
<proteinExistence type="inferred from homology"/>
<evidence type="ECO:0000256" key="4">
    <source>
        <dbReference type="SAM" id="SignalP"/>
    </source>
</evidence>
<dbReference type="Pfam" id="PF00722">
    <property type="entry name" value="Glyco_hydro_16"/>
    <property type="match status" value="1"/>
</dbReference>
<dbReference type="SUPFAM" id="SSF49899">
    <property type="entry name" value="Concanavalin A-like lectins/glucanases"/>
    <property type="match status" value="1"/>
</dbReference>
<dbReference type="InterPro" id="IPR050546">
    <property type="entry name" value="Glycosyl_Hydrlase_16"/>
</dbReference>
<feature type="domain" description="SLH" evidence="6">
    <location>
        <begin position="177"/>
        <end position="239"/>
    </location>
</feature>
<feature type="compositionally biased region" description="Gly residues" evidence="3">
    <location>
        <begin position="405"/>
        <end position="417"/>
    </location>
</feature>
<dbReference type="RefSeq" id="WP_377717946.1">
    <property type="nucleotide sequence ID" value="NZ_JBHSAM010000015.1"/>
</dbReference>
<evidence type="ECO:0000256" key="2">
    <source>
        <dbReference type="ARBA" id="ARBA00022801"/>
    </source>
</evidence>
<dbReference type="Pfam" id="PF00754">
    <property type="entry name" value="F5_F8_type_C"/>
    <property type="match status" value="1"/>
</dbReference>
<dbReference type="InterPro" id="IPR011432">
    <property type="entry name" value="Shr-like_HID"/>
</dbReference>
<gene>
    <name evidence="8" type="ORF">ACFOZ8_06215</name>
</gene>
<evidence type="ECO:0000259" key="5">
    <source>
        <dbReference type="PROSITE" id="PS50022"/>
    </source>
</evidence>
<dbReference type="InterPro" id="IPR000757">
    <property type="entry name" value="Beta-glucanase-like"/>
</dbReference>
<dbReference type="CDD" id="cd08023">
    <property type="entry name" value="GH16_laminarinase_like"/>
    <property type="match status" value="1"/>
</dbReference>
<feature type="domain" description="F5/8 type C" evidence="5">
    <location>
        <begin position="1596"/>
        <end position="1743"/>
    </location>
</feature>
<dbReference type="PROSITE" id="PS50022">
    <property type="entry name" value="FA58C_3"/>
    <property type="match status" value="2"/>
</dbReference>
<feature type="compositionally biased region" description="Basic and acidic residues" evidence="3">
    <location>
        <begin position="374"/>
        <end position="383"/>
    </location>
</feature>
<dbReference type="PROSITE" id="PS51272">
    <property type="entry name" value="SLH"/>
    <property type="match status" value="3"/>
</dbReference>
<comment type="caution">
    <text evidence="8">The sequence shown here is derived from an EMBL/GenBank/DDBJ whole genome shotgun (WGS) entry which is preliminary data.</text>
</comment>
<organism evidence="8 9">
    <name type="scientific">Paenibacillus xanthanilyticus</name>
    <dbReference type="NCBI Taxonomy" id="1783531"/>
    <lineage>
        <taxon>Bacteria</taxon>
        <taxon>Bacillati</taxon>
        <taxon>Bacillota</taxon>
        <taxon>Bacilli</taxon>
        <taxon>Bacillales</taxon>
        <taxon>Paenibacillaceae</taxon>
        <taxon>Paenibacillus</taxon>
    </lineage>
</organism>
<keyword evidence="2" id="KW-0378">Hydrolase</keyword>
<dbReference type="PANTHER" id="PTHR10963:SF55">
    <property type="entry name" value="GLYCOSIDE HYDROLASE FAMILY 16 PROTEIN"/>
    <property type="match status" value="1"/>
</dbReference>
<dbReference type="SUPFAM" id="SSF49785">
    <property type="entry name" value="Galactose-binding domain-like"/>
    <property type="match status" value="6"/>
</dbReference>
<dbReference type="Pfam" id="PF00395">
    <property type="entry name" value="SLH"/>
    <property type="match status" value="3"/>
</dbReference>
<dbReference type="InterPro" id="IPR000421">
    <property type="entry name" value="FA58C"/>
</dbReference>
<dbReference type="InterPro" id="IPR003305">
    <property type="entry name" value="CenC_carb-bd"/>
</dbReference>
<dbReference type="Pfam" id="PF07550">
    <property type="entry name" value="Shr-like_HID"/>
    <property type="match status" value="4"/>
</dbReference>
<evidence type="ECO:0000256" key="3">
    <source>
        <dbReference type="SAM" id="MobiDB-lite"/>
    </source>
</evidence>
<name>A0ABV8JXY2_9BACL</name>
<feature type="signal peptide" evidence="4">
    <location>
        <begin position="1"/>
        <end position="31"/>
    </location>
</feature>
<dbReference type="EMBL" id="JBHSAM010000015">
    <property type="protein sequence ID" value="MFC4099254.1"/>
    <property type="molecule type" value="Genomic_DNA"/>
</dbReference>
<dbReference type="InterPro" id="IPR013320">
    <property type="entry name" value="ConA-like_dom_sf"/>
</dbReference>
<feature type="domain" description="F5/8 type C" evidence="5">
    <location>
        <begin position="1840"/>
        <end position="1990"/>
    </location>
</feature>
<evidence type="ECO:0000259" key="6">
    <source>
        <dbReference type="PROSITE" id="PS51272"/>
    </source>
</evidence>
<dbReference type="Gene3D" id="2.60.120.260">
    <property type="entry name" value="Galactose-binding domain-like"/>
    <property type="match status" value="6"/>
</dbReference>
<evidence type="ECO:0000313" key="8">
    <source>
        <dbReference type="EMBL" id="MFC4099254.1"/>
    </source>
</evidence>
<keyword evidence="4" id="KW-0732">Signal</keyword>
<dbReference type="PANTHER" id="PTHR10963">
    <property type="entry name" value="GLYCOSYL HYDROLASE-RELATED"/>
    <property type="match status" value="1"/>
</dbReference>
<dbReference type="Pfam" id="PF02018">
    <property type="entry name" value="CBM_4_9"/>
    <property type="match status" value="4"/>
</dbReference>
<feature type="domain" description="SLH" evidence="6">
    <location>
        <begin position="113"/>
        <end position="176"/>
    </location>
</feature>
<keyword evidence="9" id="KW-1185">Reference proteome</keyword>
<dbReference type="Pfam" id="PF22633">
    <property type="entry name" value="F5_F8_type_C_2"/>
    <property type="match status" value="1"/>
</dbReference>
<evidence type="ECO:0000259" key="7">
    <source>
        <dbReference type="PROSITE" id="PS51762"/>
    </source>
</evidence>
<comment type="similarity">
    <text evidence="1">Belongs to the glycosyl hydrolase 16 family.</text>
</comment>
<feature type="domain" description="SLH" evidence="6">
    <location>
        <begin position="55"/>
        <end position="112"/>
    </location>
</feature>
<dbReference type="Proteomes" id="UP001595715">
    <property type="component" value="Unassembled WGS sequence"/>
</dbReference>
<dbReference type="InterPro" id="IPR008979">
    <property type="entry name" value="Galactose-bd-like_sf"/>
</dbReference>
<sequence>MANHAGKKRRQWTALLLSAALMTGPATIGWAAEPGAAATGQGASETAGAAMAGSAGEPVFRDIAGNWSEKQIAKWAKLGLAAGSDGQFRPNDGVSRAEFAKLLNTLFGFRAKAAAAFGDVAATKWYADTVAIAKQAGYIAGYPDGLFKPEQVVTRQEAAKMAAALFPLQAASADTLAAFADQAQVSAFAKEPMAALVAGGYLKGFADGTIRPLAPITRAEAVVLLDRLAGEIANQPSERTGLKLPGGLFISSPDVTIGQSAIAGSVIIAPGVGEGDVTLDGAEIGGTLVISGGGANSVHIRNSKVEAIVVDKIDGPVRVVFEGDTSVGELDVESGAKVEVGADASVGELTITEGADGTDLQVKGTVGKLQSETDGVKLNDRPVQKGGGYEVNKGEVKAAPPKGNSGNGGGSNGGGSSGPPTPPALTADTTDNVVGKDLTITFPDNASWRAAIRKVKLGTKELAPAQYTIAAGQITIAAAAVTEKGSLTVTISASGYPNVTLAQPVGQWDLVWNDEFDGGTGGNFDTNGVDKSKWGYQNGTGAEYGLDGWGNGEQQYYTKDNIEVKDGKLVITAKKQTMSGKPYTSGRLWTSPTFSKTYGKFEARMKLPEGQGLWPAFWMMPKDSEYGVWASSGELDIMEARGRLPHEVGGTIHYGKPWPNNKATGNAYTFPEGESITGYHTYGVEWEPGEIRWYVDGKLYQTLNNWNSQGADQPDKYAYPAPFDKPFYMILNLAVGGQYDGNRLPSDSMLPATMEVDYVRAYELSGKPYRTPIEPQTQKEPIPANAKAAIDGSYIYDPAYTKGLKDITALDQTLDPLYWNFLHAPDFGGAGSGTIETVDGKPYAKVTVQTPGNAVHALQLIQYATLVKGRAYKLSFDAKASANRTIAAKLGGDADNGWGAYSDQFQVPLGTDVKHYEYRFQMTNETDLGARLELNLGLNANTVWIGNVRLEEVESAEEPNGPKAPLADGNHVYNGTFDLGTMDRMKYWNVQTASTPVSAAASVNAERRALEVAIGNGGTDPKAVTVTQKGINLLQTDTYQLTFDAKAEAARTIGVRFVSKDGTVQYGAQSGIALDTDASSQTFTFTMPAQVTDAEGQLVFDLGGSSADVTLDNVKLIRTTNNNVDYSGINLFPLVNGDFTGGLSGWEPFTQGASAQFSAEGGVAKVAVASVGTEAWNVMLNQSGLELKKGLTYTLSFDARASVARDIEASLEDAGYNRHFQTGSLAIGSEWKTFAYEVKPTADANLALKLLLGKTAQSPAGPHDVFFRNMVLEVKDAPVKRPPLLLADATDNRLGQPVELTFADNAAWREAIASVSVDGQALAAEHYTVQSGILQLKGSAFAAVGAHTVTVKAAGYGDTTVKQSLIASDGNLLRNGSFAGGGEDWTHWEGDGGVSDFEVAEGAAKIAIHYNGGIHEQWKIPISWSTQFMQKDIKLEAGKTYELSFKASSTKSRPILIEFTGYNNNQKTAFAIKENAAVYRTTLQPAAPVTFTLNYLLGNVVDGANATPNEPHVITIDDVLLKEVKAAPALTADSTDNKVGSPIELTFADAPAWREAITAITVNGVTVPSEQAVVEAGRIQLAADLFPAMGTYKIGIEAEGYGIVSLAQDVKTNAPNVALGKTATASTASQPAASAVDGNGATRWESAAADPQWISVDLGKRYKLDAVVLNWEGAFGKTYKLQAATAAAPGEADWTDVYSEAAGNGAIDTIVLGGAEARHLRMTGTARGTTYGYSLWELEAYGVPAAGGADPGEEEPALLDPPVLAADVSQNKVGQDMTLTFPANAAWIAAVNGVAVEGRALVKDTEYSLADGSLTIRASVFPAADTYTVSVSAPGYKPSETEQVVAAADANLALGKSVTVSSHNAPFASELLTDGRADTRWEANWQANNAVEWVVIDLGAEQAIEKLKLLWERAYASALLVQVAADGADTAAGSDDWQTVATLDRTLDESSLAETVDLGEQDVRGRYVRLYMTGRGFAPYGPSLFEVGVF</sequence>
<feature type="domain" description="GH16" evidence="7">
    <location>
        <begin position="489"/>
        <end position="767"/>
    </location>
</feature>